<evidence type="ECO:0000313" key="7">
    <source>
        <dbReference type="Proteomes" id="UP000233551"/>
    </source>
</evidence>
<dbReference type="Proteomes" id="UP000197138">
    <property type="component" value="Unassembled WGS sequence"/>
</dbReference>
<evidence type="ECO:0000256" key="2">
    <source>
        <dbReference type="SAM" id="Phobius"/>
    </source>
</evidence>
<accession>A0A218XPV5</accession>
<protein>
    <recommendedName>
        <fullName evidence="3">Alliinase C-terminal domain-containing protein</fullName>
    </recommendedName>
</protein>
<keyword evidence="7" id="KW-1185">Reference proteome</keyword>
<dbReference type="GO" id="GO:0008483">
    <property type="term" value="F:transaminase activity"/>
    <property type="evidence" value="ECO:0007669"/>
    <property type="project" value="TreeGrafter"/>
</dbReference>
<evidence type="ECO:0000259" key="3">
    <source>
        <dbReference type="Pfam" id="PF04864"/>
    </source>
</evidence>
<dbReference type="PANTHER" id="PTHR43795">
    <property type="entry name" value="BIFUNCTIONAL ASPARTATE AMINOTRANSFERASE AND GLUTAMATE/ASPARTATE-PREPHENATE AMINOTRANSFERASE-RELATED"/>
    <property type="match status" value="1"/>
</dbReference>
<keyword evidence="1" id="KW-0663">Pyridoxal phosphate</keyword>
<evidence type="ECO:0000313" key="6">
    <source>
        <dbReference type="Proteomes" id="UP000197138"/>
    </source>
</evidence>
<dbReference type="AlphaFoldDB" id="A0A218XPV5"/>
<evidence type="ECO:0000313" key="5">
    <source>
        <dbReference type="EMBL" id="PKI35460.1"/>
    </source>
</evidence>
<organism evidence="4 6">
    <name type="scientific">Punica granatum</name>
    <name type="common">Pomegranate</name>
    <dbReference type="NCBI Taxonomy" id="22663"/>
    <lineage>
        <taxon>Eukaryota</taxon>
        <taxon>Viridiplantae</taxon>
        <taxon>Streptophyta</taxon>
        <taxon>Embryophyta</taxon>
        <taxon>Tracheophyta</taxon>
        <taxon>Spermatophyta</taxon>
        <taxon>Magnoliopsida</taxon>
        <taxon>eudicotyledons</taxon>
        <taxon>Gunneridae</taxon>
        <taxon>Pentapetalae</taxon>
        <taxon>rosids</taxon>
        <taxon>malvids</taxon>
        <taxon>Myrtales</taxon>
        <taxon>Lythraceae</taxon>
        <taxon>Punica</taxon>
    </lineage>
</organism>
<dbReference type="PANTHER" id="PTHR43795:SF20">
    <property type="entry name" value="TRYPTOPHAN AMINOTRANSFERASE-RELATED PROTEIN 3"/>
    <property type="match status" value="1"/>
</dbReference>
<name>A0A218XPV5_PUNGR</name>
<gene>
    <name evidence="4" type="ORF">CDL15_Pgr016054</name>
    <name evidence="5" type="ORF">CRG98_044146</name>
</gene>
<dbReference type="Gene3D" id="3.40.640.10">
    <property type="entry name" value="Type I PLP-dependent aspartate aminotransferase-like (Major domain)"/>
    <property type="match status" value="1"/>
</dbReference>
<sequence length="279" mass="31293">MSKTKDNSNYVLFIASSSVILNIVLCMKLFGSRGGDKSDGLTWSRKAKEEAELASSMDCSGQREAHLPMQSVLQWARLLSFLSRLSCRCKREHAARSAILISGWHRLSYSYTFGDRHEYISYELEKLIRKLHEVVGNAVTDGRYIVFGVGATQLLNAAVQALSPDNPSFPARVVASAPYYKAYRTQTEYFESKRFKFEGEASIWVNSSDTTRDIIEFVTSPNNPNGQLKRQVLTGPNVKTIHDRAYYWPNFTPIVGPANEELSIFSISKLTGHAGSRFG</sequence>
<reference evidence="6" key="1">
    <citation type="journal article" date="2017" name="Plant J.">
        <title>The pomegranate (Punica granatum L.) genome and the genomics of punicalagin biosynthesis.</title>
        <authorList>
            <person name="Qin G."/>
            <person name="Xu C."/>
            <person name="Ming R."/>
            <person name="Tang H."/>
            <person name="Guyot R."/>
            <person name="Kramer E.M."/>
            <person name="Hu Y."/>
            <person name="Yi X."/>
            <person name="Qi Y."/>
            <person name="Xu X."/>
            <person name="Gao Z."/>
            <person name="Pan H."/>
            <person name="Jian J."/>
            <person name="Tian Y."/>
            <person name="Yue Z."/>
            <person name="Xu Y."/>
        </authorList>
    </citation>
    <scope>NUCLEOTIDE SEQUENCE [LARGE SCALE GENOMIC DNA]</scope>
    <source>
        <strain evidence="6">cv. Dabenzi</strain>
    </source>
</reference>
<dbReference type="SUPFAM" id="SSF53383">
    <property type="entry name" value="PLP-dependent transferases"/>
    <property type="match status" value="1"/>
</dbReference>
<dbReference type="Pfam" id="PF04864">
    <property type="entry name" value="Alliinase_C"/>
    <property type="match status" value="1"/>
</dbReference>
<dbReference type="GO" id="GO:0006520">
    <property type="term" value="P:amino acid metabolic process"/>
    <property type="evidence" value="ECO:0007669"/>
    <property type="project" value="TreeGrafter"/>
</dbReference>
<evidence type="ECO:0000256" key="1">
    <source>
        <dbReference type="ARBA" id="ARBA00022898"/>
    </source>
</evidence>
<dbReference type="STRING" id="22663.A0A218XPV5"/>
<dbReference type="InterPro" id="IPR015424">
    <property type="entry name" value="PyrdxlP-dep_Trfase"/>
</dbReference>
<keyword evidence="2" id="KW-1133">Transmembrane helix</keyword>
<reference evidence="5 7" key="3">
    <citation type="submission" date="2017-11" db="EMBL/GenBank/DDBJ databases">
        <title>De-novo sequencing of pomegranate (Punica granatum L.) genome.</title>
        <authorList>
            <person name="Akparov Z."/>
            <person name="Amiraslanov A."/>
            <person name="Hajiyeva S."/>
            <person name="Abbasov M."/>
            <person name="Kaur K."/>
            <person name="Hamwieh A."/>
            <person name="Solovyev V."/>
            <person name="Salamov A."/>
            <person name="Braich B."/>
            <person name="Kosarev P."/>
            <person name="Mahmoud A."/>
            <person name="Hajiyev E."/>
            <person name="Babayeva S."/>
            <person name="Izzatullayeva V."/>
            <person name="Mammadov A."/>
            <person name="Mammadov A."/>
            <person name="Sharifova S."/>
            <person name="Ojaghi J."/>
            <person name="Eynullazada K."/>
            <person name="Bayramov B."/>
            <person name="Abdulazimova A."/>
            <person name="Shahmuradov I."/>
        </authorList>
    </citation>
    <scope>NUCLEOTIDE SEQUENCE [LARGE SCALE GENOMIC DNA]</scope>
    <source>
        <strain evidence="5">AG2017</strain>
        <strain evidence="7">cv. AG2017</strain>
        <tissue evidence="5">Leaf</tissue>
    </source>
</reference>
<dbReference type="InterPro" id="IPR050478">
    <property type="entry name" value="Ethylene_sulfur-biosynth"/>
</dbReference>
<dbReference type="InterPro" id="IPR006948">
    <property type="entry name" value="Alliinase_C"/>
</dbReference>
<reference evidence="4" key="2">
    <citation type="submission" date="2017-06" db="EMBL/GenBank/DDBJ databases">
        <title>The pomegranate genome and the genomics of punicalagin biosynthesis.</title>
        <authorList>
            <person name="Xu C."/>
        </authorList>
    </citation>
    <scope>NUCLEOTIDE SEQUENCE [LARGE SCALE GENOMIC DNA]</scope>
    <source>
        <tissue evidence="4">Fresh leaf</tissue>
    </source>
</reference>
<evidence type="ECO:0000313" key="4">
    <source>
        <dbReference type="EMBL" id="OWM87017.1"/>
    </source>
</evidence>
<proteinExistence type="predicted"/>
<comment type="caution">
    <text evidence="4">The sequence shown here is derived from an EMBL/GenBank/DDBJ whole genome shotgun (WGS) entry which is preliminary data.</text>
</comment>
<feature type="transmembrane region" description="Helical" evidence="2">
    <location>
        <begin position="12"/>
        <end position="31"/>
    </location>
</feature>
<dbReference type="EMBL" id="PGOL01005322">
    <property type="protein sequence ID" value="PKI35460.1"/>
    <property type="molecule type" value="Genomic_DNA"/>
</dbReference>
<dbReference type="Proteomes" id="UP000233551">
    <property type="component" value="Unassembled WGS sequence"/>
</dbReference>
<dbReference type="InterPro" id="IPR015421">
    <property type="entry name" value="PyrdxlP-dep_Trfase_major"/>
</dbReference>
<dbReference type="GO" id="GO:0016846">
    <property type="term" value="F:carbon-sulfur lyase activity"/>
    <property type="evidence" value="ECO:0007669"/>
    <property type="project" value="InterPro"/>
</dbReference>
<dbReference type="EMBL" id="MTKT01001080">
    <property type="protein sequence ID" value="OWM87017.1"/>
    <property type="molecule type" value="Genomic_DNA"/>
</dbReference>
<feature type="domain" description="Alliinase C-terminal" evidence="3">
    <location>
        <begin position="91"/>
        <end position="279"/>
    </location>
</feature>
<keyword evidence="2" id="KW-0812">Transmembrane</keyword>
<keyword evidence="2" id="KW-0472">Membrane</keyword>